<accession>A0ABU3F1M6</accession>
<evidence type="ECO:0000313" key="1">
    <source>
        <dbReference type="EMBL" id="MDT2601033.1"/>
    </source>
</evidence>
<dbReference type="EMBL" id="JARPYI010000009">
    <property type="protein sequence ID" value="MDT2601033.1"/>
    <property type="molecule type" value="Genomic_DNA"/>
</dbReference>
<sequence length="110" mass="13048">MKVKNVTNERTNFTNHMMQANAPHSKTDYFEIDGYINFVRTYDLTNRETPFYFSFSQKNKMPVSDEMILEIMVSDLIHHELIAQYKLQESISENNVTHIFPISKKPKEEK</sequence>
<evidence type="ECO:0008006" key="3">
    <source>
        <dbReference type="Google" id="ProtNLM"/>
    </source>
</evidence>
<protein>
    <recommendedName>
        <fullName evidence="3">Transposase</fullName>
    </recommendedName>
</protein>
<comment type="caution">
    <text evidence="1">The sequence shown here is derived from an EMBL/GenBank/DDBJ whole genome shotgun (WGS) entry which is preliminary data.</text>
</comment>
<reference evidence="1 2" key="1">
    <citation type="submission" date="2023-03" db="EMBL/GenBank/DDBJ databases">
        <authorList>
            <person name="Shen W."/>
            <person name="Cai J."/>
        </authorList>
    </citation>
    <scope>NUCLEOTIDE SEQUENCE [LARGE SCALE GENOMIC DNA]</scope>
    <source>
        <strain evidence="1 2">D6-4</strain>
    </source>
</reference>
<evidence type="ECO:0000313" key="2">
    <source>
        <dbReference type="Proteomes" id="UP001252875"/>
    </source>
</evidence>
<proteinExistence type="predicted"/>
<organism evidence="1 2">
    <name type="scientific">Enterococcus hulanensis</name>
    <dbReference type="NCBI Taxonomy" id="2559929"/>
    <lineage>
        <taxon>Bacteria</taxon>
        <taxon>Bacillati</taxon>
        <taxon>Bacillota</taxon>
        <taxon>Bacilli</taxon>
        <taxon>Lactobacillales</taxon>
        <taxon>Enterococcaceae</taxon>
        <taxon>Enterococcus</taxon>
    </lineage>
</organism>
<keyword evidence="2" id="KW-1185">Reference proteome</keyword>
<name>A0ABU3F1M6_9ENTE</name>
<dbReference type="RefSeq" id="WP_270692800.1">
    <property type="nucleotide sequence ID" value="NZ_JARPYH010000005.1"/>
</dbReference>
<dbReference type="Proteomes" id="UP001252875">
    <property type="component" value="Unassembled WGS sequence"/>
</dbReference>
<gene>
    <name evidence="1" type="ORF">P7D85_14700</name>
</gene>